<feature type="domain" description="Hcy-binding" evidence="3">
    <location>
        <begin position="7"/>
        <end position="127"/>
    </location>
</feature>
<dbReference type="SUPFAM" id="SSF82282">
    <property type="entry name" value="Homocysteine S-methyltransferase"/>
    <property type="match status" value="1"/>
</dbReference>
<organism evidence="4">
    <name type="scientific">marine sediment metagenome</name>
    <dbReference type="NCBI Taxonomy" id="412755"/>
    <lineage>
        <taxon>unclassified sequences</taxon>
        <taxon>metagenomes</taxon>
        <taxon>ecological metagenomes</taxon>
    </lineage>
</organism>
<evidence type="ECO:0000259" key="3">
    <source>
        <dbReference type="PROSITE" id="PS50970"/>
    </source>
</evidence>
<dbReference type="Pfam" id="PF02574">
    <property type="entry name" value="S-methyl_trans"/>
    <property type="match status" value="1"/>
</dbReference>
<dbReference type="Gene3D" id="3.20.20.330">
    <property type="entry name" value="Homocysteine-binding-like domain"/>
    <property type="match status" value="1"/>
</dbReference>
<keyword evidence="2" id="KW-0808">Transferase</keyword>
<proteinExistence type="predicted"/>
<dbReference type="InterPro" id="IPR003726">
    <property type="entry name" value="HCY_dom"/>
</dbReference>
<feature type="non-terminal residue" evidence="4">
    <location>
        <position position="127"/>
    </location>
</feature>
<dbReference type="EMBL" id="BARS01037888">
    <property type="protein sequence ID" value="GAG16460.1"/>
    <property type="molecule type" value="Genomic_DNA"/>
</dbReference>
<sequence>MHPTRSKFLDYLERSELPLLSDGGMGTMLNAKGIGFEKCLDALNLSNPDLVMEIHQAYTESGSEIIQTNTFGANRFKLADHDLGDQVLEINQAGVEIARRAAEASGKEILIAGGVGPLGIRLSPYGR</sequence>
<dbReference type="InterPro" id="IPR036589">
    <property type="entry name" value="HCY_dom_sf"/>
</dbReference>
<keyword evidence="1" id="KW-0489">Methyltransferase</keyword>
<evidence type="ECO:0000313" key="4">
    <source>
        <dbReference type="EMBL" id="GAG16460.1"/>
    </source>
</evidence>
<dbReference type="GO" id="GO:0008168">
    <property type="term" value="F:methyltransferase activity"/>
    <property type="evidence" value="ECO:0007669"/>
    <property type="project" value="UniProtKB-KW"/>
</dbReference>
<dbReference type="PANTHER" id="PTHR11103">
    <property type="entry name" value="SLR1189 PROTEIN"/>
    <property type="match status" value="1"/>
</dbReference>
<dbReference type="AlphaFoldDB" id="X0VDR1"/>
<name>X0VDR1_9ZZZZ</name>
<gene>
    <name evidence="4" type="ORF">S01H1_58043</name>
</gene>
<comment type="caution">
    <text evidence="4">The sequence shown here is derived from an EMBL/GenBank/DDBJ whole genome shotgun (WGS) entry which is preliminary data.</text>
</comment>
<dbReference type="PANTHER" id="PTHR11103:SF18">
    <property type="entry name" value="SLR1189 PROTEIN"/>
    <property type="match status" value="1"/>
</dbReference>
<protein>
    <recommendedName>
        <fullName evidence="3">Hcy-binding domain-containing protein</fullName>
    </recommendedName>
</protein>
<dbReference type="GO" id="GO:0032259">
    <property type="term" value="P:methylation"/>
    <property type="evidence" value="ECO:0007669"/>
    <property type="project" value="UniProtKB-KW"/>
</dbReference>
<evidence type="ECO:0000256" key="1">
    <source>
        <dbReference type="ARBA" id="ARBA00022603"/>
    </source>
</evidence>
<dbReference type="PROSITE" id="PS50970">
    <property type="entry name" value="HCY"/>
    <property type="match status" value="1"/>
</dbReference>
<evidence type="ECO:0000256" key="2">
    <source>
        <dbReference type="ARBA" id="ARBA00022679"/>
    </source>
</evidence>
<accession>X0VDR1</accession>
<reference evidence="4" key="1">
    <citation type="journal article" date="2014" name="Front. Microbiol.">
        <title>High frequency of phylogenetically diverse reductive dehalogenase-homologous genes in deep subseafloor sedimentary metagenomes.</title>
        <authorList>
            <person name="Kawai M."/>
            <person name="Futagami T."/>
            <person name="Toyoda A."/>
            <person name="Takaki Y."/>
            <person name="Nishi S."/>
            <person name="Hori S."/>
            <person name="Arai W."/>
            <person name="Tsubouchi T."/>
            <person name="Morono Y."/>
            <person name="Uchiyama I."/>
            <person name="Ito T."/>
            <person name="Fujiyama A."/>
            <person name="Inagaki F."/>
            <person name="Takami H."/>
        </authorList>
    </citation>
    <scope>NUCLEOTIDE SEQUENCE</scope>
    <source>
        <strain evidence="4">Expedition CK06-06</strain>
    </source>
</reference>